<evidence type="ECO:0000256" key="6">
    <source>
        <dbReference type="ARBA" id="ARBA00022741"/>
    </source>
</evidence>
<dbReference type="SUPFAM" id="SSF56104">
    <property type="entry name" value="SAICAR synthase-like"/>
    <property type="match status" value="1"/>
</dbReference>
<comment type="similarity">
    <text evidence="2 11">Belongs to the SAICAR synthetase family.</text>
</comment>
<evidence type="ECO:0000256" key="5">
    <source>
        <dbReference type="ARBA" id="ARBA00022598"/>
    </source>
</evidence>
<dbReference type="PROSITE" id="PS01058">
    <property type="entry name" value="SAICAR_SYNTHETASE_2"/>
    <property type="match status" value="1"/>
</dbReference>
<dbReference type="Proteomes" id="UP000297654">
    <property type="component" value="Unassembled WGS sequence"/>
</dbReference>
<dbReference type="Gene3D" id="3.30.200.20">
    <property type="entry name" value="Phosphorylase Kinase, domain 1"/>
    <property type="match status" value="1"/>
</dbReference>
<gene>
    <name evidence="11" type="primary">purC</name>
    <name evidence="13" type="ORF">E3O10_14110</name>
</gene>
<evidence type="ECO:0000256" key="11">
    <source>
        <dbReference type="HAMAP-Rule" id="MF_00137"/>
    </source>
</evidence>
<dbReference type="GO" id="GO:0006189">
    <property type="term" value="P:'de novo' IMP biosynthetic process"/>
    <property type="evidence" value="ECO:0007669"/>
    <property type="project" value="UniProtKB-UniRule"/>
</dbReference>
<evidence type="ECO:0000256" key="10">
    <source>
        <dbReference type="ARBA" id="ARBA00048475"/>
    </source>
</evidence>
<dbReference type="NCBIfam" id="NF010568">
    <property type="entry name" value="PRK13961.1"/>
    <property type="match status" value="1"/>
</dbReference>
<protein>
    <recommendedName>
        <fullName evidence="4 11">Phosphoribosylaminoimidazole-succinocarboxamide synthase</fullName>
        <ecNumber evidence="3 11">6.3.2.6</ecNumber>
    </recommendedName>
    <alternativeName>
        <fullName evidence="9 11">SAICAR synthetase</fullName>
    </alternativeName>
</protein>
<evidence type="ECO:0000256" key="7">
    <source>
        <dbReference type="ARBA" id="ARBA00022755"/>
    </source>
</evidence>
<dbReference type="GO" id="GO:0005524">
    <property type="term" value="F:ATP binding"/>
    <property type="evidence" value="ECO:0007669"/>
    <property type="project" value="UniProtKB-KW"/>
</dbReference>
<keyword evidence="6 11" id="KW-0547">Nucleotide-binding</keyword>
<feature type="domain" description="SAICAR synthetase/ADE2 N-terminal" evidence="12">
    <location>
        <begin position="27"/>
        <end position="290"/>
    </location>
</feature>
<keyword evidence="14" id="KW-1185">Reference proteome</keyword>
<dbReference type="FunFam" id="3.30.470.20:FF:000015">
    <property type="entry name" value="Phosphoribosylaminoimidazole-succinocarboxamide synthase"/>
    <property type="match status" value="1"/>
</dbReference>
<dbReference type="STRING" id="1424661.SAMN05216281_10929"/>
<dbReference type="CDD" id="cd01414">
    <property type="entry name" value="SAICAR_synt_Sc"/>
    <property type="match status" value="1"/>
</dbReference>
<dbReference type="EC" id="6.3.2.6" evidence="3 11"/>
<evidence type="ECO:0000256" key="4">
    <source>
        <dbReference type="ARBA" id="ARBA00016460"/>
    </source>
</evidence>
<reference evidence="13 14" key="1">
    <citation type="submission" date="2019-03" db="EMBL/GenBank/DDBJ databases">
        <title>Genomics of glacier-inhabiting Cryobacterium strains.</title>
        <authorList>
            <person name="Liu Q."/>
            <person name="Xin Y.-H."/>
        </authorList>
    </citation>
    <scope>NUCLEOTIDE SEQUENCE [LARGE SCALE GENOMIC DNA]</scope>
    <source>
        <strain evidence="13 14">Hh15</strain>
    </source>
</reference>
<organism evidence="13 14">
    <name type="scientific">Cryobacterium luteum</name>
    <dbReference type="NCBI Taxonomy" id="1424661"/>
    <lineage>
        <taxon>Bacteria</taxon>
        <taxon>Bacillati</taxon>
        <taxon>Actinomycetota</taxon>
        <taxon>Actinomycetes</taxon>
        <taxon>Micrococcales</taxon>
        <taxon>Microbacteriaceae</taxon>
        <taxon>Cryobacterium</taxon>
    </lineage>
</organism>
<comment type="catalytic activity">
    <reaction evidence="10 11">
        <text>5-amino-1-(5-phospho-D-ribosyl)imidazole-4-carboxylate + L-aspartate + ATP = (2S)-2-[5-amino-1-(5-phospho-beta-D-ribosyl)imidazole-4-carboxamido]succinate + ADP + phosphate + 2 H(+)</text>
        <dbReference type="Rhea" id="RHEA:22628"/>
        <dbReference type="ChEBI" id="CHEBI:15378"/>
        <dbReference type="ChEBI" id="CHEBI:29991"/>
        <dbReference type="ChEBI" id="CHEBI:30616"/>
        <dbReference type="ChEBI" id="CHEBI:43474"/>
        <dbReference type="ChEBI" id="CHEBI:58443"/>
        <dbReference type="ChEBI" id="CHEBI:77657"/>
        <dbReference type="ChEBI" id="CHEBI:456216"/>
        <dbReference type="EC" id="6.3.2.6"/>
    </reaction>
</comment>
<dbReference type="EMBL" id="SOFF01000033">
    <property type="protein sequence ID" value="TFB86743.1"/>
    <property type="molecule type" value="Genomic_DNA"/>
</dbReference>
<keyword evidence="5 11" id="KW-0436">Ligase</keyword>
<proteinExistence type="inferred from homology"/>
<keyword evidence="8 11" id="KW-0067">ATP-binding</keyword>
<dbReference type="AlphaFoldDB" id="A0A1H8HAB6"/>
<evidence type="ECO:0000256" key="8">
    <source>
        <dbReference type="ARBA" id="ARBA00022840"/>
    </source>
</evidence>
<dbReference type="HAMAP" id="MF_00137">
    <property type="entry name" value="SAICAR_synth"/>
    <property type="match status" value="1"/>
</dbReference>
<dbReference type="InterPro" id="IPR001636">
    <property type="entry name" value="SAICAR_synth"/>
</dbReference>
<evidence type="ECO:0000256" key="3">
    <source>
        <dbReference type="ARBA" id="ARBA00012217"/>
    </source>
</evidence>
<dbReference type="Pfam" id="PF01259">
    <property type="entry name" value="SAICAR_synt"/>
    <property type="match status" value="1"/>
</dbReference>
<keyword evidence="7 11" id="KW-0658">Purine biosynthesis</keyword>
<evidence type="ECO:0000256" key="1">
    <source>
        <dbReference type="ARBA" id="ARBA00004672"/>
    </source>
</evidence>
<evidence type="ECO:0000256" key="9">
    <source>
        <dbReference type="ARBA" id="ARBA00030409"/>
    </source>
</evidence>
<comment type="pathway">
    <text evidence="1 11">Purine metabolism; IMP biosynthesis via de novo pathway; 5-amino-1-(5-phospho-D-ribosyl)imidazole-4-carboxamide from 5-amino-1-(5-phospho-D-ribosyl)imidazole-4-carboxylate: step 1/2.</text>
</comment>
<dbReference type="PROSITE" id="PS01057">
    <property type="entry name" value="SAICAR_SYNTHETASE_1"/>
    <property type="match status" value="1"/>
</dbReference>
<dbReference type="PANTHER" id="PTHR43700:SF1">
    <property type="entry name" value="PHOSPHORIBOSYLAMINOIMIDAZOLE-SUCCINOCARBOXAMIDE SYNTHASE"/>
    <property type="match status" value="1"/>
</dbReference>
<dbReference type="InterPro" id="IPR028923">
    <property type="entry name" value="SAICAR_synt/ADE2_N"/>
</dbReference>
<dbReference type="Gene3D" id="3.30.470.20">
    <property type="entry name" value="ATP-grasp fold, B domain"/>
    <property type="match status" value="1"/>
</dbReference>
<dbReference type="GO" id="GO:0005737">
    <property type="term" value="C:cytoplasm"/>
    <property type="evidence" value="ECO:0007669"/>
    <property type="project" value="TreeGrafter"/>
</dbReference>
<dbReference type="PANTHER" id="PTHR43700">
    <property type="entry name" value="PHOSPHORIBOSYLAMINOIMIDAZOLE-SUCCINOCARBOXAMIDE SYNTHASE"/>
    <property type="match status" value="1"/>
</dbReference>
<evidence type="ECO:0000313" key="13">
    <source>
        <dbReference type="EMBL" id="TFB86743.1"/>
    </source>
</evidence>
<dbReference type="UniPathway" id="UPA00074">
    <property type="reaction ID" value="UER00131"/>
</dbReference>
<dbReference type="RefSeq" id="WP_092110297.1">
    <property type="nucleotide sequence ID" value="NZ_FOCN01000009.1"/>
</dbReference>
<dbReference type="NCBIfam" id="TIGR00081">
    <property type="entry name" value="purC"/>
    <property type="match status" value="1"/>
</dbReference>
<evidence type="ECO:0000256" key="2">
    <source>
        <dbReference type="ARBA" id="ARBA00010190"/>
    </source>
</evidence>
<comment type="caution">
    <text evidence="13">The sequence shown here is derived from an EMBL/GenBank/DDBJ whole genome shotgun (WGS) entry which is preliminary data.</text>
</comment>
<evidence type="ECO:0000313" key="14">
    <source>
        <dbReference type="Proteomes" id="UP000297654"/>
    </source>
</evidence>
<accession>A0A1H8HAB6</accession>
<name>A0A1H8HAB6_9MICO</name>
<dbReference type="InterPro" id="IPR018236">
    <property type="entry name" value="SAICAR_synthetase_CS"/>
</dbReference>
<dbReference type="GO" id="GO:0004639">
    <property type="term" value="F:phosphoribosylaminoimidazolesuccinocarboxamide synthase activity"/>
    <property type="evidence" value="ECO:0007669"/>
    <property type="project" value="UniProtKB-UniRule"/>
</dbReference>
<evidence type="ECO:0000259" key="12">
    <source>
        <dbReference type="Pfam" id="PF01259"/>
    </source>
</evidence>
<dbReference type="OrthoDB" id="9801549at2"/>
<sequence>MRENERVSQSEYESPASAVALDGWAPVYSGKVRDLYVKSHDGEQTDAPSLATASRVLVVASDRVSAFDHVLEPGIPGKGELLTTLSLWWFDRLTDVPNHLVPDHEPVGGTVREIIPASVAGRAMLCRTLNMFPIECVVRGYLTGSGWKEYLETQSVCGIKLPEGLQNGDRLPEPIYTPAWKAPMGQHDENISFERTVELVGPTIAAELRRLSLALFQAAGAIAEQAGVILADTKFEFGADRQTGVTVLADEVLTSDSSRYWDAEAWRTGTTPEARMASFDKQIVRDWLAAHWDGAGVPPELPTEIVEQTAARYRELLERLTGV</sequence>